<gene>
    <name evidence="1" type="ordered locus">PSHAa0420</name>
</gene>
<proteinExistence type="predicted"/>
<dbReference type="Proteomes" id="UP000006843">
    <property type="component" value="Chromosome I"/>
</dbReference>
<reference evidence="1 2" key="1">
    <citation type="journal article" date="2005" name="Genome Res.">
        <title>Coping with cold: the genome of the versatile marine Antarctica bacterium Pseudoalteromonas haloplanktis TAC125.</title>
        <authorList>
            <person name="Medigue C."/>
            <person name="Krin E."/>
            <person name="Pascal G."/>
            <person name="Barbe V."/>
            <person name="Bernsel A."/>
            <person name="Bertin P."/>
            <person name="Cheung F."/>
            <person name="Cruveiller S."/>
            <person name="Damico S."/>
            <person name="Duilio A."/>
            <person name="Fang G."/>
            <person name="Feller G."/>
            <person name="Mangenot S."/>
            <person name="Marino G."/>
            <person name="Nilsson J."/>
            <person name="Parilli E."/>
            <person name="Rocha E."/>
            <person name="Rouy Z."/>
            <person name="Sekowska A."/>
            <person name="Tutino M.L."/>
            <person name="Vallenet D."/>
            <person name="von Heijne G."/>
            <person name="Danchin A."/>
        </authorList>
    </citation>
    <scope>NUCLEOTIDE SEQUENCE [LARGE SCALE GENOMIC DNA]</scope>
    <source>
        <strain evidence="2">TAC 125</strain>
    </source>
</reference>
<name>Q3IIE9_PSET1</name>
<dbReference type="STRING" id="326442.PSHAa0420"/>
<protein>
    <submittedName>
        <fullName evidence="1">Orphan protein</fullName>
    </submittedName>
</protein>
<dbReference type="HOGENOM" id="CLU_3187920_0_0_6"/>
<dbReference type="EMBL" id="CR954246">
    <property type="protein sequence ID" value="CAI85518.1"/>
    <property type="molecule type" value="Genomic_DNA"/>
</dbReference>
<evidence type="ECO:0000313" key="1">
    <source>
        <dbReference type="EMBL" id="CAI85518.1"/>
    </source>
</evidence>
<keyword evidence="2" id="KW-1185">Reference proteome</keyword>
<sequence>MTIPTATKTPVGAGGEIQPTDAIDTLIESETVEAISYEWLFTRLWR</sequence>
<evidence type="ECO:0000313" key="2">
    <source>
        <dbReference type="Proteomes" id="UP000006843"/>
    </source>
</evidence>
<dbReference type="AlphaFoldDB" id="Q3IIE9"/>
<dbReference type="KEGG" id="pha:PSHAa0420"/>
<organism evidence="1 2">
    <name type="scientific">Pseudoalteromonas translucida (strain TAC 125)</name>
    <dbReference type="NCBI Taxonomy" id="326442"/>
    <lineage>
        <taxon>Bacteria</taxon>
        <taxon>Pseudomonadati</taxon>
        <taxon>Pseudomonadota</taxon>
        <taxon>Gammaproteobacteria</taxon>
        <taxon>Alteromonadales</taxon>
        <taxon>Pseudoalteromonadaceae</taxon>
        <taxon>Pseudoalteromonas</taxon>
    </lineage>
</organism>
<accession>Q3IIE9</accession>